<reference evidence="1" key="2">
    <citation type="journal article" date="2015" name="Fish Shellfish Immunol.">
        <title>Early steps in the European eel (Anguilla anguilla)-Vibrio vulnificus interaction in the gills: Role of the RtxA13 toxin.</title>
        <authorList>
            <person name="Callol A."/>
            <person name="Pajuelo D."/>
            <person name="Ebbesson L."/>
            <person name="Teles M."/>
            <person name="MacKenzie S."/>
            <person name="Amaro C."/>
        </authorList>
    </citation>
    <scope>NUCLEOTIDE SEQUENCE</scope>
</reference>
<name>A0A0E9STF0_ANGAN</name>
<accession>A0A0E9STF0</accession>
<protein>
    <submittedName>
        <fullName evidence="1">Uncharacterized protein</fullName>
    </submittedName>
</protein>
<reference evidence="1" key="1">
    <citation type="submission" date="2014-11" db="EMBL/GenBank/DDBJ databases">
        <authorList>
            <person name="Amaro Gonzalez C."/>
        </authorList>
    </citation>
    <scope>NUCLEOTIDE SEQUENCE</scope>
</reference>
<dbReference type="EMBL" id="GBXM01064657">
    <property type="protein sequence ID" value="JAH43920.1"/>
    <property type="molecule type" value="Transcribed_RNA"/>
</dbReference>
<sequence>MCTQTHTVDTYAHTLHTCVCS</sequence>
<organism evidence="1">
    <name type="scientific">Anguilla anguilla</name>
    <name type="common">European freshwater eel</name>
    <name type="synonym">Muraena anguilla</name>
    <dbReference type="NCBI Taxonomy" id="7936"/>
    <lineage>
        <taxon>Eukaryota</taxon>
        <taxon>Metazoa</taxon>
        <taxon>Chordata</taxon>
        <taxon>Craniata</taxon>
        <taxon>Vertebrata</taxon>
        <taxon>Euteleostomi</taxon>
        <taxon>Actinopterygii</taxon>
        <taxon>Neopterygii</taxon>
        <taxon>Teleostei</taxon>
        <taxon>Anguilliformes</taxon>
        <taxon>Anguillidae</taxon>
        <taxon>Anguilla</taxon>
    </lineage>
</organism>
<evidence type="ECO:0000313" key="1">
    <source>
        <dbReference type="EMBL" id="JAH43920.1"/>
    </source>
</evidence>
<proteinExistence type="predicted"/>
<dbReference type="AlphaFoldDB" id="A0A0E9STF0"/>